<dbReference type="PIRSF" id="PIRSF018005">
    <property type="entry name" value="UCP018005"/>
    <property type="match status" value="1"/>
</dbReference>
<dbReference type="Proteomes" id="UP000234275">
    <property type="component" value="Unassembled WGS sequence"/>
</dbReference>
<dbReference type="PANTHER" id="PTHR43397">
    <property type="entry name" value="ERGOTHIONEINE BIOSYNTHESIS PROTEIN 1"/>
    <property type="match status" value="1"/>
</dbReference>
<keyword evidence="3" id="KW-0808">Transferase</keyword>
<proteinExistence type="inferred from homology"/>
<dbReference type="STRING" id="1392250.A0A2I2GF68"/>
<dbReference type="InterPro" id="IPR017805">
    <property type="entry name" value="SAM_MeTrfase_EasF-type_put"/>
</dbReference>
<accession>A0A2I2GF68</accession>
<dbReference type="InterPro" id="IPR019257">
    <property type="entry name" value="MeTrfase_dom"/>
</dbReference>
<name>A0A2I2GF68_9EURO</name>
<dbReference type="GeneID" id="36555135"/>
<keyword evidence="2" id="KW-0489">Methyltransferase</keyword>
<organism evidence="6 7">
    <name type="scientific">Aspergillus steynii IBT 23096</name>
    <dbReference type="NCBI Taxonomy" id="1392250"/>
    <lineage>
        <taxon>Eukaryota</taxon>
        <taxon>Fungi</taxon>
        <taxon>Dikarya</taxon>
        <taxon>Ascomycota</taxon>
        <taxon>Pezizomycotina</taxon>
        <taxon>Eurotiomycetes</taxon>
        <taxon>Eurotiomycetidae</taxon>
        <taxon>Eurotiales</taxon>
        <taxon>Aspergillaceae</taxon>
        <taxon>Aspergillus</taxon>
        <taxon>Aspergillus subgen. Circumdati</taxon>
    </lineage>
</organism>
<reference evidence="6 7" key="1">
    <citation type="submission" date="2016-12" db="EMBL/GenBank/DDBJ databases">
        <title>The genomes of Aspergillus section Nigri reveals drivers in fungal speciation.</title>
        <authorList>
            <consortium name="DOE Joint Genome Institute"/>
            <person name="Vesth T.C."/>
            <person name="Nybo J."/>
            <person name="Theobald S."/>
            <person name="Brandl J."/>
            <person name="Frisvad J.C."/>
            <person name="Nielsen K.F."/>
            <person name="Lyhne E.K."/>
            <person name="Kogle M.E."/>
            <person name="Kuo A."/>
            <person name="Riley R."/>
            <person name="Clum A."/>
            <person name="Nolan M."/>
            <person name="Lipzen A."/>
            <person name="Salamov A."/>
            <person name="Henrissat B."/>
            <person name="Wiebenga A."/>
            <person name="De Vries R.P."/>
            <person name="Grigoriev I.V."/>
            <person name="Mortensen U.H."/>
            <person name="Andersen M.R."/>
            <person name="Baker S.E."/>
        </authorList>
    </citation>
    <scope>NUCLEOTIDE SEQUENCE [LARGE SCALE GENOMIC DNA]</scope>
    <source>
        <strain evidence="6 7">IBT 23096</strain>
    </source>
</reference>
<evidence type="ECO:0000259" key="5">
    <source>
        <dbReference type="Pfam" id="PF10017"/>
    </source>
</evidence>
<dbReference type="InterPro" id="IPR051128">
    <property type="entry name" value="EgtD_Methyltrsf_superfamily"/>
</dbReference>
<sequence>MHQEVIIHDIRRHGCDPADLRSELVSGLLETNSAKYIPSLLLWDEKGQGHFEAITSSHDYYPYRAELDLLNKESETIVETVESGTVIIELGAGNCKKSGVLLQALHRQKKSIAYFALDVAADSLNHSLSQMTRMLGNSKYISCQGLLGSYEDCMSLLEEEEQRLFRNHRPLFLWLGNSITNMAWETSVNSLRRLLQYPKSQLLASIDGNENTEAIQLAYDLPDGKIRRFVRNGLNHANRLLGEDVFSESDWDFESKFDAVAKEQRLYHVAKRDLSLKVDGNFLSIAKGEKIHAITSAKWTAVEVDQLCAAAGVVVKSTWIDPFDNFGCYMLQR</sequence>
<dbReference type="RefSeq" id="XP_024706779.1">
    <property type="nucleotide sequence ID" value="XM_024847436.1"/>
</dbReference>
<dbReference type="GO" id="GO:0008168">
    <property type="term" value="F:methyltransferase activity"/>
    <property type="evidence" value="ECO:0007669"/>
    <property type="project" value="UniProtKB-KW"/>
</dbReference>
<evidence type="ECO:0000256" key="4">
    <source>
        <dbReference type="ARBA" id="ARBA00022691"/>
    </source>
</evidence>
<feature type="domain" description="Histidine-specific methyltransferase SAM-dependent" evidence="5">
    <location>
        <begin position="21"/>
        <end position="332"/>
    </location>
</feature>
<evidence type="ECO:0000256" key="1">
    <source>
        <dbReference type="ARBA" id="ARBA00008361"/>
    </source>
</evidence>
<evidence type="ECO:0000256" key="3">
    <source>
        <dbReference type="ARBA" id="ARBA00022679"/>
    </source>
</evidence>
<comment type="caution">
    <text evidence="6">The sequence shown here is derived from an EMBL/GenBank/DDBJ whole genome shotgun (WGS) entry which is preliminary data.</text>
</comment>
<keyword evidence="7" id="KW-1185">Reference proteome</keyword>
<dbReference type="GO" id="GO:0032259">
    <property type="term" value="P:methylation"/>
    <property type="evidence" value="ECO:0007669"/>
    <property type="project" value="UniProtKB-KW"/>
</dbReference>
<keyword evidence="4" id="KW-0949">S-adenosyl-L-methionine</keyword>
<dbReference type="VEuPathDB" id="FungiDB:P170DRAFT_422488"/>
<dbReference type="AlphaFoldDB" id="A0A2I2GF68"/>
<dbReference type="Gene3D" id="3.40.50.150">
    <property type="entry name" value="Vaccinia Virus protein VP39"/>
    <property type="match status" value="1"/>
</dbReference>
<comment type="similarity">
    <text evidence="1">Belongs to the methyltransferase superfamily.</text>
</comment>
<protein>
    <recommendedName>
        <fullName evidence="5">Histidine-specific methyltransferase SAM-dependent domain-containing protein</fullName>
    </recommendedName>
</protein>
<evidence type="ECO:0000313" key="7">
    <source>
        <dbReference type="Proteomes" id="UP000234275"/>
    </source>
</evidence>
<dbReference type="InterPro" id="IPR017804">
    <property type="entry name" value="MeTrfase_EgtD-like"/>
</dbReference>
<gene>
    <name evidence="6" type="ORF">P170DRAFT_422488</name>
</gene>
<dbReference type="Pfam" id="PF10017">
    <property type="entry name" value="Methyltransf_33"/>
    <property type="match status" value="1"/>
</dbReference>
<dbReference type="PANTHER" id="PTHR43397:SF2">
    <property type="entry name" value="HISTIDINE-SPECIFIC METHYLTRANSFERASE SAM-DEPENDENT DOMAIN-CONTAINING PROTEIN"/>
    <property type="match status" value="1"/>
</dbReference>
<dbReference type="NCBIfam" id="TIGR03439">
    <property type="entry name" value="methyl_EasF"/>
    <property type="match status" value="1"/>
</dbReference>
<dbReference type="InterPro" id="IPR029063">
    <property type="entry name" value="SAM-dependent_MTases_sf"/>
</dbReference>
<dbReference type="OrthoDB" id="659at2759"/>
<evidence type="ECO:0000313" key="6">
    <source>
        <dbReference type="EMBL" id="PLB51477.1"/>
    </source>
</evidence>
<evidence type="ECO:0000256" key="2">
    <source>
        <dbReference type="ARBA" id="ARBA00022603"/>
    </source>
</evidence>
<dbReference type="EMBL" id="MSFO01000002">
    <property type="protein sequence ID" value="PLB51477.1"/>
    <property type="molecule type" value="Genomic_DNA"/>
</dbReference>